<dbReference type="EMBL" id="JAAARO010000016">
    <property type="protein sequence ID" value="KAF5733871.1"/>
    <property type="molecule type" value="Genomic_DNA"/>
</dbReference>
<name>A0A7J7CIM4_TRIWF</name>
<dbReference type="Proteomes" id="UP000593562">
    <property type="component" value="Unassembled WGS sequence"/>
</dbReference>
<evidence type="ECO:0000313" key="1">
    <source>
        <dbReference type="EMBL" id="KAF5733871.1"/>
    </source>
</evidence>
<dbReference type="InParanoid" id="A0A7J7CIM4"/>
<gene>
    <name evidence="1" type="ORF">HS088_TW16G00312</name>
</gene>
<evidence type="ECO:0000313" key="2">
    <source>
        <dbReference type="Proteomes" id="UP000593562"/>
    </source>
</evidence>
<comment type="caution">
    <text evidence="1">The sequence shown here is derived from an EMBL/GenBank/DDBJ whole genome shotgun (WGS) entry which is preliminary data.</text>
</comment>
<accession>A0A7J7CIM4</accession>
<keyword evidence="2" id="KW-1185">Reference proteome</keyword>
<dbReference type="AlphaFoldDB" id="A0A7J7CIM4"/>
<protein>
    <submittedName>
        <fullName evidence="1">Uncharacterized protein</fullName>
    </submittedName>
</protein>
<proteinExistence type="predicted"/>
<reference evidence="1 2" key="1">
    <citation type="journal article" date="2020" name="Nat. Commun.">
        <title>Genome of Tripterygium wilfordii and identification of cytochrome P450 involved in triptolide biosynthesis.</title>
        <authorList>
            <person name="Tu L."/>
            <person name="Su P."/>
            <person name="Zhang Z."/>
            <person name="Gao L."/>
            <person name="Wang J."/>
            <person name="Hu T."/>
            <person name="Zhou J."/>
            <person name="Zhang Y."/>
            <person name="Zhao Y."/>
            <person name="Liu Y."/>
            <person name="Song Y."/>
            <person name="Tong Y."/>
            <person name="Lu Y."/>
            <person name="Yang J."/>
            <person name="Xu C."/>
            <person name="Jia M."/>
            <person name="Peters R.J."/>
            <person name="Huang L."/>
            <person name="Gao W."/>
        </authorList>
    </citation>
    <scope>NUCLEOTIDE SEQUENCE [LARGE SCALE GENOMIC DNA]</scope>
    <source>
        <strain evidence="2">cv. XIE 37</strain>
        <tissue evidence="1">Leaf</tissue>
    </source>
</reference>
<organism evidence="1 2">
    <name type="scientific">Tripterygium wilfordii</name>
    <name type="common">Thunder God vine</name>
    <dbReference type="NCBI Taxonomy" id="458696"/>
    <lineage>
        <taxon>Eukaryota</taxon>
        <taxon>Viridiplantae</taxon>
        <taxon>Streptophyta</taxon>
        <taxon>Embryophyta</taxon>
        <taxon>Tracheophyta</taxon>
        <taxon>Spermatophyta</taxon>
        <taxon>Magnoliopsida</taxon>
        <taxon>eudicotyledons</taxon>
        <taxon>Gunneridae</taxon>
        <taxon>Pentapetalae</taxon>
        <taxon>rosids</taxon>
        <taxon>fabids</taxon>
        <taxon>Celastrales</taxon>
        <taxon>Celastraceae</taxon>
        <taxon>Tripterygium</taxon>
    </lineage>
</organism>
<sequence>MEISPVNRPAGSLGATMFATTATDRNISERAAFSPVPPTALAKVPRLRETVIVVITKLGVWRGTAGAIRSNLAGNIGRIPVLILHHWRAMKQHWVTEIRHSCRITELGEMIYGVMLMGLCKISG</sequence>